<protein>
    <submittedName>
        <fullName evidence="1">Uncharacterized protein</fullName>
    </submittedName>
</protein>
<sequence length="109" mass="12618">MHVRNDHYSATCSLRAVRTLYVFRAGGLKVVELKTRYTTEEETERKIRILLTTAFLPGAQPDADVSLLEASITVFNLVIRMEKRKKIKMQMAPYKIHRRHEADQKKTTG</sequence>
<dbReference type="Proteomes" id="UP000054805">
    <property type="component" value="Unassembled WGS sequence"/>
</dbReference>
<name>A0A0V1J560_TRIPS</name>
<organism evidence="1 2">
    <name type="scientific">Trichinella pseudospiralis</name>
    <name type="common">Parasitic roundworm</name>
    <dbReference type="NCBI Taxonomy" id="6337"/>
    <lineage>
        <taxon>Eukaryota</taxon>
        <taxon>Metazoa</taxon>
        <taxon>Ecdysozoa</taxon>
        <taxon>Nematoda</taxon>
        <taxon>Enoplea</taxon>
        <taxon>Dorylaimia</taxon>
        <taxon>Trichinellida</taxon>
        <taxon>Trichinellidae</taxon>
        <taxon>Trichinella</taxon>
    </lineage>
</organism>
<dbReference type="AlphaFoldDB" id="A0A0V1J560"/>
<dbReference type="EMBL" id="JYDS01000038">
    <property type="protein sequence ID" value="KRZ30106.1"/>
    <property type="molecule type" value="Genomic_DNA"/>
</dbReference>
<reference evidence="1 2" key="1">
    <citation type="submission" date="2015-01" db="EMBL/GenBank/DDBJ databases">
        <title>Evolution of Trichinella species and genotypes.</title>
        <authorList>
            <person name="Korhonen P.K."/>
            <person name="Edoardo P."/>
            <person name="Giuseppe L.R."/>
            <person name="Gasser R.B."/>
        </authorList>
    </citation>
    <scope>NUCLEOTIDE SEQUENCE [LARGE SCALE GENOMIC DNA]</scope>
    <source>
        <strain evidence="1">ISS588</strain>
    </source>
</reference>
<gene>
    <name evidence="1" type="ORF">T4B_10677</name>
</gene>
<keyword evidence="2" id="KW-1185">Reference proteome</keyword>
<accession>A0A0V1J560</accession>
<feature type="non-terminal residue" evidence="1">
    <location>
        <position position="109"/>
    </location>
</feature>
<evidence type="ECO:0000313" key="1">
    <source>
        <dbReference type="EMBL" id="KRZ30106.1"/>
    </source>
</evidence>
<evidence type="ECO:0000313" key="2">
    <source>
        <dbReference type="Proteomes" id="UP000054805"/>
    </source>
</evidence>
<proteinExistence type="predicted"/>
<comment type="caution">
    <text evidence="1">The sequence shown here is derived from an EMBL/GenBank/DDBJ whole genome shotgun (WGS) entry which is preliminary data.</text>
</comment>